<sequence length="278" mass="31442">MSHLYWEGATIAARYAKYRPIPPTGLLNRIVDFLKEKYEGPLNVAYDVGCGSGQSTQFLAPHFSRVVGTDLSPSQVEKATEKNKYPNISYKVSPAEVIPEKDKSVQLISASQAAHWFDLPKFYAEGRRALCDGGVLCMYGYELPKFVWPKDPSKEALLNAALMDFYNGDLAQYVLTPSKELYLGRYTLEKFNISFAPETVRDESFCHDVESSVEDMVGYTATWSGFNNFCQQQGDEAGVKLLEKYQSKLMEILNVPTSPEETYFTKRTSYFILMGRNL</sequence>
<evidence type="ECO:0000313" key="6">
    <source>
        <dbReference type="Proteomes" id="UP000094527"/>
    </source>
</evidence>
<dbReference type="GO" id="GO:0008757">
    <property type="term" value="F:S-adenosylmethionine-dependent methyltransferase activity"/>
    <property type="evidence" value="ECO:0007669"/>
    <property type="project" value="InterPro"/>
</dbReference>
<dbReference type="Pfam" id="PF08241">
    <property type="entry name" value="Methyltransf_11"/>
    <property type="match status" value="1"/>
</dbReference>
<dbReference type="PANTHER" id="PTHR44942">
    <property type="entry name" value="METHYLTRANSF_11 DOMAIN-CONTAINING PROTEIN"/>
    <property type="match status" value="1"/>
</dbReference>
<evidence type="ECO:0000256" key="3">
    <source>
        <dbReference type="ARBA" id="ARBA00022679"/>
    </source>
</evidence>
<keyword evidence="2 5" id="KW-0489">Methyltransferase</keyword>
<evidence type="ECO:0000256" key="2">
    <source>
        <dbReference type="ARBA" id="ARBA00022603"/>
    </source>
</evidence>
<comment type="similarity">
    <text evidence="1">Belongs to the methyltransferase superfamily.</text>
</comment>
<feature type="domain" description="Methyltransferase type 11" evidence="4">
    <location>
        <begin position="47"/>
        <end position="137"/>
    </location>
</feature>
<name>A0A1D2N2J7_ORCCI</name>
<evidence type="ECO:0000313" key="5">
    <source>
        <dbReference type="EMBL" id="ODM99492.1"/>
    </source>
</evidence>
<dbReference type="Gene3D" id="3.40.50.150">
    <property type="entry name" value="Vaccinia Virus protein VP39"/>
    <property type="match status" value="1"/>
</dbReference>
<dbReference type="InterPro" id="IPR013216">
    <property type="entry name" value="Methyltransf_11"/>
</dbReference>
<evidence type="ECO:0000259" key="4">
    <source>
        <dbReference type="Pfam" id="PF08241"/>
    </source>
</evidence>
<dbReference type="OMA" id="THCLAPH"/>
<dbReference type="GO" id="GO:0032259">
    <property type="term" value="P:methylation"/>
    <property type="evidence" value="ECO:0007669"/>
    <property type="project" value="UniProtKB-KW"/>
</dbReference>
<gene>
    <name evidence="5" type="ORF">Ocin01_07186</name>
</gene>
<dbReference type="SUPFAM" id="SSF53335">
    <property type="entry name" value="S-adenosyl-L-methionine-dependent methyltransferases"/>
    <property type="match status" value="1"/>
</dbReference>
<evidence type="ECO:0000256" key="1">
    <source>
        <dbReference type="ARBA" id="ARBA00008361"/>
    </source>
</evidence>
<reference evidence="5 6" key="1">
    <citation type="journal article" date="2016" name="Genome Biol. Evol.">
        <title>Gene Family Evolution Reflects Adaptation to Soil Environmental Stressors in the Genome of the Collembolan Orchesella cincta.</title>
        <authorList>
            <person name="Faddeeva-Vakhrusheva A."/>
            <person name="Derks M.F."/>
            <person name="Anvar S.Y."/>
            <person name="Agamennone V."/>
            <person name="Suring W."/>
            <person name="Smit S."/>
            <person name="van Straalen N.M."/>
            <person name="Roelofs D."/>
        </authorList>
    </citation>
    <scope>NUCLEOTIDE SEQUENCE [LARGE SCALE GENOMIC DNA]</scope>
    <source>
        <tissue evidence="5">Mixed pool</tissue>
    </source>
</reference>
<dbReference type="STRING" id="48709.A0A1D2N2J7"/>
<proteinExistence type="inferred from homology"/>
<dbReference type="AlphaFoldDB" id="A0A1D2N2J7"/>
<keyword evidence="3 5" id="KW-0808">Transferase</keyword>
<dbReference type="EMBL" id="LJIJ01000277">
    <property type="protein sequence ID" value="ODM99492.1"/>
    <property type="molecule type" value="Genomic_DNA"/>
</dbReference>
<accession>A0A1D2N2J7</accession>
<keyword evidence="6" id="KW-1185">Reference proteome</keyword>
<dbReference type="OrthoDB" id="8123669at2759"/>
<protein>
    <submittedName>
        <fullName evidence="5">Putative methyltransferase</fullName>
    </submittedName>
</protein>
<dbReference type="Proteomes" id="UP000094527">
    <property type="component" value="Unassembled WGS sequence"/>
</dbReference>
<dbReference type="PANTHER" id="PTHR44942:SF4">
    <property type="entry name" value="METHYLTRANSFERASE TYPE 11 DOMAIN-CONTAINING PROTEIN"/>
    <property type="match status" value="1"/>
</dbReference>
<comment type="caution">
    <text evidence="5">The sequence shown here is derived from an EMBL/GenBank/DDBJ whole genome shotgun (WGS) entry which is preliminary data.</text>
</comment>
<organism evidence="5 6">
    <name type="scientific">Orchesella cincta</name>
    <name type="common">Springtail</name>
    <name type="synonym">Podura cincta</name>
    <dbReference type="NCBI Taxonomy" id="48709"/>
    <lineage>
        <taxon>Eukaryota</taxon>
        <taxon>Metazoa</taxon>
        <taxon>Ecdysozoa</taxon>
        <taxon>Arthropoda</taxon>
        <taxon>Hexapoda</taxon>
        <taxon>Collembola</taxon>
        <taxon>Entomobryomorpha</taxon>
        <taxon>Entomobryoidea</taxon>
        <taxon>Orchesellidae</taxon>
        <taxon>Orchesellinae</taxon>
        <taxon>Orchesella</taxon>
    </lineage>
</organism>
<dbReference type="CDD" id="cd02440">
    <property type="entry name" value="AdoMet_MTases"/>
    <property type="match status" value="1"/>
</dbReference>
<dbReference type="InterPro" id="IPR051052">
    <property type="entry name" value="Diverse_substrate_MTase"/>
</dbReference>
<dbReference type="InterPro" id="IPR029063">
    <property type="entry name" value="SAM-dependent_MTases_sf"/>
</dbReference>